<dbReference type="PANTHER" id="PTHR18964:SF149">
    <property type="entry name" value="BIFUNCTIONAL UDP-N-ACETYLGLUCOSAMINE 2-EPIMERASE_N-ACETYLMANNOSAMINE KINASE"/>
    <property type="match status" value="1"/>
</dbReference>
<sequence length="291" mass="29473">MTQVLAIDLGGTQLRAAVSSGDPASLRDLTREPAPASLADFTGRLAALRAEVGDVTAIGLAVPGLVENTQCRWIPNLPYLDGLDIAALFPDLQIGLGNDAQISLLAEAEAGAARGTSDAILLAIGTGIGSAVLANGRIVAGARGGACSFGWACADMDDPGEDRSGWLERMAAGRALDDIAIRLGKANGAELIAAAREGDSAAITALQKPVQSLGMALAGAVALLDPEVILIAGGISAALDVLGQPVLDAMRRQLPAHLRPIEIRAGTFGARAGIVGAALAGAAGQNWRQIR</sequence>
<reference evidence="2 3" key="1">
    <citation type="submission" date="2020-02" db="EMBL/GenBank/DDBJ databases">
        <title>Genome sequence of the type strain CGMCC 1.15528 of Mesorhizobium zhangyense.</title>
        <authorList>
            <person name="Gao J."/>
            <person name="Sun J."/>
        </authorList>
    </citation>
    <scope>NUCLEOTIDE SEQUENCE [LARGE SCALE GENOMIC DNA]</scope>
    <source>
        <strain evidence="2 3">CGMCC 1.15528</strain>
    </source>
</reference>
<comment type="similarity">
    <text evidence="1">Belongs to the ROK (NagC/XylR) family.</text>
</comment>
<dbReference type="Proteomes" id="UP000481252">
    <property type="component" value="Unassembled WGS sequence"/>
</dbReference>
<dbReference type="InterPro" id="IPR043129">
    <property type="entry name" value="ATPase_NBD"/>
</dbReference>
<evidence type="ECO:0000256" key="1">
    <source>
        <dbReference type="ARBA" id="ARBA00006479"/>
    </source>
</evidence>
<dbReference type="RefSeq" id="WP_165121147.1">
    <property type="nucleotide sequence ID" value="NZ_JAAKZG010000019.1"/>
</dbReference>
<name>A0A7C9VGC2_9HYPH</name>
<protein>
    <submittedName>
        <fullName evidence="2">ROK family protein</fullName>
    </submittedName>
</protein>
<dbReference type="Gene3D" id="3.30.420.40">
    <property type="match status" value="2"/>
</dbReference>
<dbReference type="EMBL" id="JAAKZG010000019">
    <property type="protein sequence ID" value="NGN44769.1"/>
    <property type="molecule type" value="Genomic_DNA"/>
</dbReference>
<dbReference type="PANTHER" id="PTHR18964">
    <property type="entry name" value="ROK (REPRESSOR, ORF, KINASE) FAMILY"/>
    <property type="match status" value="1"/>
</dbReference>
<accession>A0A7C9VGC2</accession>
<evidence type="ECO:0000313" key="2">
    <source>
        <dbReference type="EMBL" id="NGN44769.1"/>
    </source>
</evidence>
<evidence type="ECO:0000313" key="3">
    <source>
        <dbReference type="Proteomes" id="UP000481252"/>
    </source>
</evidence>
<proteinExistence type="inferred from homology"/>
<dbReference type="InterPro" id="IPR000600">
    <property type="entry name" value="ROK"/>
</dbReference>
<dbReference type="SUPFAM" id="SSF53067">
    <property type="entry name" value="Actin-like ATPase domain"/>
    <property type="match status" value="1"/>
</dbReference>
<keyword evidence="3" id="KW-1185">Reference proteome</keyword>
<dbReference type="AlphaFoldDB" id="A0A7C9VGC2"/>
<comment type="caution">
    <text evidence="2">The sequence shown here is derived from an EMBL/GenBank/DDBJ whole genome shotgun (WGS) entry which is preliminary data.</text>
</comment>
<dbReference type="Pfam" id="PF00480">
    <property type="entry name" value="ROK"/>
    <property type="match status" value="1"/>
</dbReference>
<organism evidence="2 3">
    <name type="scientific">Mesorhizobium zhangyense</name>
    <dbReference type="NCBI Taxonomy" id="1776730"/>
    <lineage>
        <taxon>Bacteria</taxon>
        <taxon>Pseudomonadati</taxon>
        <taxon>Pseudomonadota</taxon>
        <taxon>Alphaproteobacteria</taxon>
        <taxon>Hyphomicrobiales</taxon>
        <taxon>Phyllobacteriaceae</taxon>
        <taxon>Mesorhizobium</taxon>
    </lineage>
</organism>
<gene>
    <name evidence="2" type="ORF">G6N74_27305</name>
</gene>